<evidence type="ECO:0000259" key="3">
    <source>
        <dbReference type="PROSITE" id="PS51677"/>
    </source>
</evidence>
<evidence type="ECO:0000256" key="1">
    <source>
        <dbReference type="ARBA" id="ARBA00004613"/>
    </source>
</evidence>
<dbReference type="InterPro" id="IPR051398">
    <property type="entry name" value="Polysacch_Deacetylase"/>
</dbReference>
<dbReference type="Gene3D" id="3.20.20.370">
    <property type="entry name" value="Glycoside hydrolase/deacetylase"/>
    <property type="match status" value="1"/>
</dbReference>
<dbReference type="GO" id="GO:0016787">
    <property type="term" value="F:hydrolase activity"/>
    <property type="evidence" value="ECO:0007669"/>
    <property type="project" value="UniProtKB-KW"/>
</dbReference>
<evidence type="ECO:0000313" key="4">
    <source>
        <dbReference type="EMBL" id="WPJ95467.1"/>
    </source>
</evidence>
<accession>A0ABZ0RKM1</accession>
<name>A0ABZ0RKM1_9BACT</name>
<feature type="domain" description="NodB homology" evidence="3">
    <location>
        <begin position="3"/>
        <end position="221"/>
    </location>
</feature>
<evidence type="ECO:0000313" key="5">
    <source>
        <dbReference type="Proteomes" id="UP001324993"/>
    </source>
</evidence>
<dbReference type="RefSeq" id="WP_319832347.1">
    <property type="nucleotide sequence ID" value="NZ_CP138858.1"/>
</dbReference>
<dbReference type="EMBL" id="CP138858">
    <property type="protein sequence ID" value="WPJ95467.1"/>
    <property type="molecule type" value="Genomic_DNA"/>
</dbReference>
<dbReference type="SUPFAM" id="SSF88713">
    <property type="entry name" value="Glycoside hydrolase/deacetylase"/>
    <property type="match status" value="1"/>
</dbReference>
<dbReference type="InterPro" id="IPR011330">
    <property type="entry name" value="Glyco_hydro/deAcase_b/a-brl"/>
</dbReference>
<dbReference type="Pfam" id="PF01522">
    <property type="entry name" value="Polysacc_deac_1"/>
    <property type="match status" value="1"/>
</dbReference>
<comment type="subcellular location">
    <subcellularLocation>
        <location evidence="1">Secreted</location>
    </subcellularLocation>
</comment>
<sequence length="221" mass="25521">MSIRVVQCWDDGVVDDIRLTELLRKHGAKASFNLNFGHHTAMRRTGWKYEGVKEVWCLARSELISVYEGFTIANHGYRHVPPARSTLEEAREDIRKGRDSLEQHFGCPVLGYAYPGGSFDEATMALVREAGHIYGRVGRWVDQVFPPKDPMSFFPSCDFKDDDFLTKFESVQQRGGVFYFMGHSYQFMNEADWEEFERRLEYLNAAGVEWVELPDLFASRA</sequence>
<proteinExistence type="predicted"/>
<dbReference type="EC" id="3.-.-.-" evidence="4"/>
<keyword evidence="2" id="KW-0732">Signal</keyword>
<evidence type="ECO:0000256" key="2">
    <source>
        <dbReference type="ARBA" id="ARBA00022729"/>
    </source>
</evidence>
<keyword evidence="5" id="KW-1185">Reference proteome</keyword>
<dbReference type="PROSITE" id="PS51677">
    <property type="entry name" value="NODB"/>
    <property type="match status" value="1"/>
</dbReference>
<keyword evidence="4" id="KW-0378">Hydrolase</keyword>
<dbReference type="Proteomes" id="UP001324993">
    <property type="component" value="Chromosome"/>
</dbReference>
<reference evidence="4 5" key="1">
    <citation type="submission" date="2023-11" db="EMBL/GenBank/DDBJ databases">
        <title>Coraliomargarita sp. nov., isolated from marine algae.</title>
        <authorList>
            <person name="Lee J.K."/>
            <person name="Baek J.H."/>
            <person name="Kim J.M."/>
            <person name="Choi D.G."/>
            <person name="Jeon C.O."/>
        </authorList>
    </citation>
    <scope>NUCLEOTIDE SEQUENCE [LARGE SCALE GENOMIC DNA]</scope>
    <source>
        <strain evidence="4 5">J2-16</strain>
    </source>
</reference>
<organism evidence="4 5">
    <name type="scientific">Coraliomargarita algicola</name>
    <dbReference type="NCBI Taxonomy" id="3092156"/>
    <lineage>
        <taxon>Bacteria</taxon>
        <taxon>Pseudomonadati</taxon>
        <taxon>Verrucomicrobiota</taxon>
        <taxon>Opitutia</taxon>
        <taxon>Puniceicoccales</taxon>
        <taxon>Coraliomargaritaceae</taxon>
        <taxon>Coraliomargarita</taxon>
    </lineage>
</organism>
<gene>
    <name evidence="4" type="ORF">SH580_18775</name>
</gene>
<protein>
    <submittedName>
        <fullName evidence="4">Polysaccharide deacetylase family protein</fullName>
        <ecNumber evidence="4">3.-.-.-</ecNumber>
    </submittedName>
</protein>
<dbReference type="PANTHER" id="PTHR34216:SF3">
    <property type="entry name" value="POLY-BETA-1,6-N-ACETYL-D-GLUCOSAMINE N-DEACETYLASE"/>
    <property type="match status" value="1"/>
</dbReference>
<dbReference type="PANTHER" id="PTHR34216">
    <property type="match status" value="1"/>
</dbReference>
<dbReference type="InterPro" id="IPR002509">
    <property type="entry name" value="NODB_dom"/>
</dbReference>
<dbReference type="CDD" id="cd10967">
    <property type="entry name" value="CE4_GLA_like_6s"/>
    <property type="match status" value="1"/>
</dbReference>